<organism evidence="2 3">
    <name type="scientific">Limosa lapponica baueri</name>
    <dbReference type="NCBI Taxonomy" id="1758121"/>
    <lineage>
        <taxon>Eukaryota</taxon>
        <taxon>Metazoa</taxon>
        <taxon>Chordata</taxon>
        <taxon>Craniata</taxon>
        <taxon>Vertebrata</taxon>
        <taxon>Euteleostomi</taxon>
        <taxon>Archelosauria</taxon>
        <taxon>Archosauria</taxon>
        <taxon>Dinosauria</taxon>
        <taxon>Saurischia</taxon>
        <taxon>Theropoda</taxon>
        <taxon>Coelurosauria</taxon>
        <taxon>Aves</taxon>
        <taxon>Neognathae</taxon>
        <taxon>Neoaves</taxon>
        <taxon>Charadriiformes</taxon>
        <taxon>Scolopacidae</taxon>
        <taxon>Limosa</taxon>
    </lineage>
</organism>
<evidence type="ECO:0000256" key="1">
    <source>
        <dbReference type="SAM" id="MobiDB-lite"/>
    </source>
</evidence>
<dbReference type="AlphaFoldDB" id="A0A2I0TU63"/>
<evidence type="ECO:0000313" key="2">
    <source>
        <dbReference type="EMBL" id="PKU37331.1"/>
    </source>
</evidence>
<accession>A0A2I0TU63</accession>
<reference evidence="3" key="2">
    <citation type="submission" date="2017-12" db="EMBL/GenBank/DDBJ databases">
        <title>Genome sequence of the Bar-tailed Godwit (Limosa lapponica baueri).</title>
        <authorList>
            <person name="Lima N.C.B."/>
            <person name="Parody-Merino A.M."/>
            <person name="Battley P.F."/>
            <person name="Fidler A.E."/>
            <person name="Prosdocimi F."/>
        </authorList>
    </citation>
    <scope>NUCLEOTIDE SEQUENCE [LARGE SCALE GENOMIC DNA]</scope>
</reference>
<name>A0A2I0TU63_LIMLA</name>
<feature type="region of interest" description="Disordered" evidence="1">
    <location>
        <begin position="32"/>
        <end position="71"/>
    </location>
</feature>
<gene>
    <name evidence="2" type="ORF">llap_12365</name>
</gene>
<dbReference type="Proteomes" id="UP000233556">
    <property type="component" value="Unassembled WGS sequence"/>
</dbReference>
<keyword evidence="3" id="KW-1185">Reference proteome</keyword>
<protein>
    <submittedName>
        <fullName evidence="2">Uncharacterized protein</fullName>
    </submittedName>
</protein>
<evidence type="ECO:0000313" key="3">
    <source>
        <dbReference type="Proteomes" id="UP000233556"/>
    </source>
</evidence>
<reference evidence="3" key="1">
    <citation type="submission" date="2017-11" db="EMBL/GenBank/DDBJ databases">
        <authorList>
            <person name="Lima N.C."/>
            <person name="Parody-Merino A.M."/>
            <person name="Battley P.F."/>
            <person name="Fidler A.E."/>
            <person name="Prosdocimi F."/>
        </authorList>
    </citation>
    <scope>NUCLEOTIDE SEQUENCE [LARGE SCALE GENOMIC DNA]</scope>
</reference>
<dbReference type="EMBL" id="KZ507191">
    <property type="protein sequence ID" value="PKU37331.1"/>
    <property type="molecule type" value="Genomic_DNA"/>
</dbReference>
<sequence length="71" mass="8865">MKGQVTMGTKFCQGSFGETFIFKLPARSHIDYEKERREEKRREEKRREEKRREEKRREEREKRISFGRDLQ</sequence>
<proteinExistence type="predicted"/>